<accession>A0AAD4LN33</accession>
<evidence type="ECO:0000256" key="13">
    <source>
        <dbReference type="SAM" id="Phobius"/>
    </source>
</evidence>
<dbReference type="EMBL" id="JAKELL010000008">
    <property type="protein sequence ID" value="KAH8996770.1"/>
    <property type="molecule type" value="Genomic_DNA"/>
</dbReference>
<evidence type="ECO:0000256" key="5">
    <source>
        <dbReference type="ARBA" id="ARBA00022692"/>
    </source>
</evidence>
<keyword evidence="10" id="KW-0906">Nuclear pore complex</keyword>
<feature type="transmembrane region" description="Helical" evidence="13">
    <location>
        <begin position="192"/>
        <end position="213"/>
    </location>
</feature>
<comment type="similarity">
    <text evidence="3">Belongs to the NDC1 family.</text>
</comment>
<evidence type="ECO:0000256" key="10">
    <source>
        <dbReference type="ARBA" id="ARBA00023132"/>
    </source>
</evidence>
<dbReference type="GO" id="GO:0070762">
    <property type="term" value="C:nuclear pore transmembrane ring"/>
    <property type="evidence" value="ECO:0007669"/>
    <property type="project" value="TreeGrafter"/>
</dbReference>
<keyword evidence="9" id="KW-0811">Translocation</keyword>
<proteinExistence type="inferred from homology"/>
<dbReference type="GO" id="GO:0030674">
    <property type="term" value="F:protein-macromolecule adaptor activity"/>
    <property type="evidence" value="ECO:0007669"/>
    <property type="project" value="TreeGrafter"/>
</dbReference>
<keyword evidence="12" id="KW-0539">Nucleus</keyword>
<feature type="transmembrane region" description="Helical" evidence="13">
    <location>
        <begin position="234"/>
        <end position="256"/>
    </location>
</feature>
<gene>
    <name evidence="14" type="ORF">EDB92DRAFT_1841810</name>
</gene>
<sequence>MSTGTTATSPTRHSQPVRAITSTLSARASPSVPPASQTYEPLARAVLRRRLLYHILPQSSLTAWASTAFWMTWHAGGISTLALPRLLVIPFLPTTLLVTFLVWAFGVLPIVVLRKSYLTAVSAPSSSPSQRVKIAYSNPSTLRALSVYLIAGICVSTINIVVSRTFESASRGSDLWVFAKSRRHPYYLNGRFLFLFVSQVSLAASFHFRSVLLDRAVVRWTRDPVSKTDTMIGFFRRLLGVGITTGVFTIATFTAYTIAFGLARSIALPVLLQIPLVSRLFRPFLGHFLRGRWNLVHLWWNRALIWHAFLLGLTTIGGWEFTESLFDDKVQEPLAVASQTADPMLTLISGITSHDPYYLHLSYSELCKHAEDDTNAASTRRINVFGDQKHTPTLWTTLVRAALLTLGKDYQLLLRRGAPPPPPAAPTPTPKPVGPVAPATPFIRKPVLKPTPSSPLHSVVTSLAADGAVTQALTHSLDSTVAHLPDLFKSTAPAPPVVAVQKTVATVKAASPALLGMVPTPNDFIPLKVQAIAKEITQWWSRPRASRLADCAVPNRATDALIVEVLSRLVCASLTEDRYGVVQRDIPRILEALLLFLTALEEAQKEIVVDDAEEAARAFDVYSLPADATKEAIVRVVQTFGPRLTAFRFPHRIAEKLQGFADYY</sequence>
<dbReference type="GO" id="GO:0015031">
    <property type="term" value="P:protein transport"/>
    <property type="evidence" value="ECO:0007669"/>
    <property type="project" value="UniProtKB-KW"/>
</dbReference>
<evidence type="ECO:0000313" key="14">
    <source>
        <dbReference type="EMBL" id="KAH8996770.1"/>
    </source>
</evidence>
<dbReference type="GO" id="GO:0051028">
    <property type="term" value="P:mRNA transport"/>
    <property type="evidence" value="ECO:0007669"/>
    <property type="project" value="UniProtKB-KW"/>
</dbReference>
<evidence type="ECO:0000256" key="4">
    <source>
        <dbReference type="ARBA" id="ARBA00022448"/>
    </source>
</evidence>
<keyword evidence="15" id="KW-1185">Reference proteome</keyword>
<comment type="caution">
    <text evidence="14">The sequence shown here is derived from an EMBL/GenBank/DDBJ whole genome shotgun (WGS) entry which is preliminary data.</text>
</comment>
<feature type="transmembrane region" description="Helical" evidence="13">
    <location>
        <begin position="51"/>
        <end position="71"/>
    </location>
</feature>
<comment type="subcellular location">
    <subcellularLocation>
        <location evidence="1">Nucleus membrane</location>
        <topology evidence="1">Multi-pass membrane protein</topology>
    </subcellularLocation>
    <subcellularLocation>
        <location evidence="2">Nucleus</location>
        <location evidence="2">Nuclear pore complex</location>
    </subcellularLocation>
</comment>
<feature type="transmembrane region" description="Helical" evidence="13">
    <location>
        <begin position="141"/>
        <end position="162"/>
    </location>
</feature>
<keyword evidence="7" id="KW-0653">Protein transport</keyword>
<evidence type="ECO:0000313" key="15">
    <source>
        <dbReference type="Proteomes" id="UP001201163"/>
    </source>
</evidence>
<dbReference type="PANTHER" id="PTHR13269">
    <property type="entry name" value="NUCLEOPORIN NDC1"/>
    <property type="match status" value="1"/>
</dbReference>
<evidence type="ECO:0000256" key="7">
    <source>
        <dbReference type="ARBA" id="ARBA00022927"/>
    </source>
</evidence>
<keyword evidence="5 13" id="KW-0812">Transmembrane</keyword>
<dbReference type="PANTHER" id="PTHR13269:SF6">
    <property type="entry name" value="NUCLEOPORIN NDC1"/>
    <property type="match status" value="1"/>
</dbReference>
<organism evidence="14 15">
    <name type="scientific">Lactarius akahatsu</name>
    <dbReference type="NCBI Taxonomy" id="416441"/>
    <lineage>
        <taxon>Eukaryota</taxon>
        <taxon>Fungi</taxon>
        <taxon>Dikarya</taxon>
        <taxon>Basidiomycota</taxon>
        <taxon>Agaricomycotina</taxon>
        <taxon>Agaricomycetes</taxon>
        <taxon>Russulales</taxon>
        <taxon>Russulaceae</taxon>
        <taxon>Lactarius</taxon>
    </lineage>
</organism>
<evidence type="ECO:0000256" key="8">
    <source>
        <dbReference type="ARBA" id="ARBA00022989"/>
    </source>
</evidence>
<keyword evidence="8 13" id="KW-1133">Transmembrane helix</keyword>
<evidence type="ECO:0000256" key="12">
    <source>
        <dbReference type="ARBA" id="ARBA00023242"/>
    </source>
</evidence>
<protein>
    <submittedName>
        <fullName evidence="14">Nucleoporin protein Ndc1-Nup</fullName>
    </submittedName>
</protein>
<keyword evidence="6" id="KW-0509">mRNA transport</keyword>
<evidence type="ECO:0000256" key="9">
    <source>
        <dbReference type="ARBA" id="ARBA00023010"/>
    </source>
</evidence>
<evidence type="ECO:0000256" key="6">
    <source>
        <dbReference type="ARBA" id="ARBA00022816"/>
    </source>
</evidence>
<dbReference type="GO" id="GO:0005816">
    <property type="term" value="C:spindle pole body"/>
    <property type="evidence" value="ECO:0007669"/>
    <property type="project" value="TreeGrafter"/>
</dbReference>
<evidence type="ECO:0000256" key="1">
    <source>
        <dbReference type="ARBA" id="ARBA00004232"/>
    </source>
</evidence>
<dbReference type="GO" id="GO:0006999">
    <property type="term" value="P:nuclear pore organization"/>
    <property type="evidence" value="ECO:0007669"/>
    <property type="project" value="TreeGrafter"/>
</dbReference>
<reference evidence="14" key="1">
    <citation type="submission" date="2022-01" db="EMBL/GenBank/DDBJ databases">
        <title>Comparative genomics reveals a dynamic genome evolution in the ectomycorrhizal milk-cap (Lactarius) mushrooms.</title>
        <authorList>
            <consortium name="DOE Joint Genome Institute"/>
            <person name="Lebreton A."/>
            <person name="Tang N."/>
            <person name="Kuo A."/>
            <person name="LaButti K."/>
            <person name="Drula E."/>
            <person name="Barry K."/>
            <person name="Clum A."/>
            <person name="Lipzen A."/>
            <person name="Mousain D."/>
            <person name="Ng V."/>
            <person name="Wang R."/>
            <person name="Wang X."/>
            <person name="Dai Y."/>
            <person name="Henrissat B."/>
            <person name="Grigoriev I.V."/>
            <person name="Guerin-Laguette A."/>
            <person name="Yu F."/>
            <person name="Martin F.M."/>
        </authorList>
    </citation>
    <scope>NUCLEOTIDE SEQUENCE</scope>
    <source>
        <strain evidence="14">QP</strain>
    </source>
</reference>
<name>A0AAD4LN33_9AGAM</name>
<keyword evidence="4" id="KW-0813">Transport</keyword>
<dbReference type="InterPro" id="IPR019049">
    <property type="entry name" value="Nucleoporin_prot_Ndc1/Nup"/>
</dbReference>
<dbReference type="Pfam" id="PF09531">
    <property type="entry name" value="Ndc1_Nup"/>
    <property type="match status" value="1"/>
</dbReference>
<dbReference type="AlphaFoldDB" id="A0AAD4LN33"/>
<dbReference type="GO" id="GO:0070631">
    <property type="term" value="P:spindle pole body localization"/>
    <property type="evidence" value="ECO:0007669"/>
    <property type="project" value="TreeGrafter"/>
</dbReference>
<evidence type="ECO:0000256" key="2">
    <source>
        <dbReference type="ARBA" id="ARBA00004567"/>
    </source>
</evidence>
<keyword evidence="11 13" id="KW-0472">Membrane</keyword>
<feature type="transmembrane region" description="Helical" evidence="13">
    <location>
        <begin position="91"/>
        <end position="113"/>
    </location>
</feature>
<evidence type="ECO:0000256" key="3">
    <source>
        <dbReference type="ARBA" id="ARBA00005760"/>
    </source>
</evidence>
<evidence type="ECO:0000256" key="11">
    <source>
        <dbReference type="ARBA" id="ARBA00023136"/>
    </source>
</evidence>
<dbReference type="GO" id="GO:0031965">
    <property type="term" value="C:nuclear membrane"/>
    <property type="evidence" value="ECO:0007669"/>
    <property type="project" value="UniProtKB-SubCell"/>
</dbReference>
<dbReference type="Proteomes" id="UP001201163">
    <property type="component" value="Unassembled WGS sequence"/>
</dbReference>